<evidence type="ECO:0000256" key="4">
    <source>
        <dbReference type="ARBA" id="ARBA00023186"/>
    </source>
</evidence>
<dbReference type="RefSeq" id="WP_013477644.1">
    <property type="nucleotide sequence ID" value="NC_014816.1"/>
</dbReference>
<comment type="function">
    <text evidence="5">An accessory protein needed during the final step in the assembly of 30S ribosomal subunit, possibly for assembly of the head region. Essential for efficient processing of 16S rRNA. May be needed both before and after RbfA during the maturation of 16S rRNA. It has affinity for free ribosomal 30S subunits but not for 70S ribosomes.</text>
</comment>
<evidence type="ECO:0000256" key="3">
    <source>
        <dbReference type="ARBA" id="ARBA00022552"/>
    </source>
</evidence>
<keyword evidence="1 5" id="KW-0963">Cytoplasm</keyword>
<gene>
    <name evidence="5" type="primary">rimM</name>
    <name evidence="8" type="ordered locus">Astex_0109</name>
</gene>
<comment type="domain">
    <text evidence="5">The PRC barrel domain binds ribosomal protein uS19.</text>
</comment>
<dbReference type="PANTHER" id="PTHR33692:SF1">
    <property type="entry name" value="RIBOSOME MATURATION FACTOR RIMM"/>
    <property type="match status" value="1"/>
</dbReference>
<dbReference type="GO" id="GO:0005840">
    <property type="term" value="C:ribosome"/>
    <property type="evidence" value="ECO:0007669"/>
    <property type="project" value="InterPro"/>
</dbReference>
<evidence type="ECO:0000313" key="8">
    <source>
        <dbReference type="EMBL" id="ADU11810.1"/>
    </source>
</evidence>
<dbReference type="AlphaFoldDB" id="E8RNH9"/>
<dbReference type="InterPro" id="IPR036976">
    <property type="entry name" value="RimM_N_sf"/>
</dbReference>
<dbReference type="STRING" id="573065.Astex_0109"/>
<protein>
    <recommendedName>
        <fullName evidence="5">Ribosome maturation factor RimM</fullName>
    </recommendedName>
</protein>
<dbReference type="EMBL" id="CP002395">
    <property type="protein sequence ID" value="ADU11810.1"/>
    <property type="molecule type" value="Genomic_DNA"/>
</dbReference>
<evidence type="ECO:0000313" key="9">
    <source>
        <dbReference type="Proteomes" id="UP000001492"/>
    </source>
</evidence>
<evidence type="ECO:0000256" key="2">
    <source>
        <dbReference type="ARBA" id="ARBA00022517"/>
    </source>
</evidence>
<dbReference type="NCBIfam" id="TIGR02273">
    <property type="entry name" value="16S_RimM"/>
    <property type="match status" value="1"/>
</dbReference>
<keyword evidence="3 5" id="KW-0698">rRNA processing</keyword>
<keyword evidence="9" id="KW-1185">Reference proteome</keyword>
<dbReference type="InterPro" id="IPR011961">
    <property type="entry name" value="RimM"/>
</dbReference>
<dbReference type="Pfam" id="PF01782">
    <property type="entry name" value="RimM"/>
    <property type="match status" value="1"/>
</dbReference>
<dbReference type="GO" id="GO:0043022">
    <property type="term" value="F:ribosome binding"/>
    <property type="evidence" value="ECO:0007669"/>
    <property type="project" value="InterPro"/>
</dbReference>
<dbReference type="InterPro" id="IPR009000">
    <property type="entry name" value="Transl_B-barrel_sf"/>
</dbReference>
<dbReference type="Pfam" id="PF24986">
    <property type="entry name" value="PRC_RimM"/>
    <property type="match status" value="1"/>
</dbReference>
<proteinExistence type="inferred from homology"/>
<evidence type="ECO:0000259" key="7">
    <source>
        <dbReference type="Pfam" id="PF24986"/>
    </source>
</evidence>
<keyword evidence="2 5" id="KW-0690">Ribosome biogenesis</keyword>
<dbReference type="PANTHER" id="PTHR33692">
    <property type="entry name" value="RIBOSOME MATURATION FACTOR RIMM"/>
    <property type="match status" value="1"/>
</dbReference>
<organism evidence="8 9">
    <name type="scientific">Asticcacaulis excentricus (strain ATCC 15261 / DSM 4724 / KCTC 12464 / NCIMB 9791 / VKM B-1370 / CB 48)</name>
    <dbReference type="NCBI Taxonomy" id="573065"/>
    <lineage>
        <taxon>Bacteria</taxon>
        <taxon>Pseudomonadati</taxon>
        <taxon>Pseudomonadota</taxon>
        <taxon>Alphaproteobacteria</taxon>
        <taxon>Caulobacterales</taxon>
        <taxon>Caulobacteraceae</taxon>
        <taxon>Asticcacaulis</taxon>
    </lineage>
</organism>
<comment type="subcellular location">
    <subcellularLocation>
        <location evidence="5">Cytoplasm</location>
    </subcellularLocation>
</comment>
<dbReference type="SUPFAM" id="SSF50447">
    <property type="entry name" value="Translation proteins"/>
    <property type="match status" value="1"/>
</dbReference>
<sequence length="180" mass="19652">MTELVFVAQVAASFGVRGEFKLISHMDDPLSVLEYNPLYNPRGEPALVITAARVHKGALVVKAEGISDKDKADALKGLKLYVRREDLPEVEDEDDFYITDLIGLEVRSTDGSVIGRLKGVEDFGAGDLLDIQPKGGASYYLMFTRENVPEVNIGAGYVVISPPQEVVVNEPLETDQDALD</sequence>
<dbReference type="HAMAP" id="MF_00014">
    <property type="entry name" value="Ribosome_mat_RimM"/>
    <property type="match status" value="1"/>
</dbReference>
<dbReference type="InterPro" id="IPR002676">
    <property type="entry name" value="RimM_N"/>
</dbReference>
<comment type="subunit">
    <text evidence="5">Binds ribosomal protein uS19.</text>
</comment>
<dbReference type="GO" id="GO:0005737">
    <property type="term" value="C:cytoplasm"/>
    <property type="evidence" value="ECO:0007669"/>
    <property type="project" value="UniProtKB-SubCell"/>
</dbReference>
<dbReference type="GO" id="GO:0006364">
    <property type="term" value="P:rRNA processing"/>
    <property type="evidence" value="ECO:0007669"/>
    <property type="project" value="UniProtKB-UniRule"/>
</dbReference>
<evidence type="ECO:0000256" key="1">
    <source>
        <dbReference type="ARBA" id="ARBA00022490"/>
    </source>
</evidence>
<keyword evidence="4 5" id="KW-0143">Chaperone</keyword>
<dbReference type="HOGENOM" id="CLU_077636_0_1_5"/>
<feature type="domain" description="RimM N-terminal" evidence="6">
    <location>
        <begin position="7"/>
        <end position="86"/>
    </location>
</feature>
<name>E8RNH9_ASTEC</name>
<feature type="domain" description="Ribosome maturation factor RimM PRC barrel" evidence="7">
    <location>
        <begin position="99"/>
        <end position="165"/>
    </location>
</feature>
<comment type="similarity">
    <text evidence="5">Belongs to the RimM family.</text>
</comment>
<dbReference type="SUPFAM" id="SSF50346">
    <property type="entry name" value="PRC-barrel domain"/>
    <property type="match status" value="1"/>
</dbReference>
<dbReference type="Proteomes" id="UP000001492">
    <property type="component" value="Chromosome 1"/>
</dbReference>
<dbReference type="OrthoDB" id="9788191at2"/>
<dbReference type="InterPro" id="IPR011033">
    <property type="entry name" value="PRC_barrel-like_sf"/>
</dbReference>
<dbReference type="KEGG" id="aex:Astex_0109"/>
<dbReference type="eggNOG" id="COG0806">
    <property type="taxonomic scope" value="Bacteria"/>
</dbReference>
<dbReference type="GO" id="GO:0042274">
    <property type="term" value="P:ribosomal small subunit biogenesis"/>
    <property type="evidence" value="ECO:0007669"/>
    <property type="project" value="UniProtKB-UniRule"/>
</dbReference>
<reference evidence="9" key="1">
    <citation type="submission" date="2010-12" db="EMBL/GenBank/DDBJ databases">
        <title>Complete sequence of chromosome 1 of Asticcacaulis excentricus CB 48.</title>
        <authorList>
            <consortium name="US DOE Joint Genome Institute"/>
            <person name="Lucas S."/>
            <person name="Copeland A."/>
            <person name="Lapidus A."/>
            <person name="Cheng J.-F."/>
            <person name="Bruce D."/>
            <person name="Goodwin L."/>
            <person name="Pitluck S."/>
            <person name="Teshima H."/>
            <person name="Davenport K."/>
            <person name="Detter J.C."/>
            <person name="Han C."/>
            <person name="Tapia R."/>
            <person name="Land M."/>
            <person name="Hauser L."/>
            <person name="Jeffries C."/>
            <person name="Kyrpides N."/>
            <person name="Ivanova N."/>
            <person name="Ovchinnikova G."/>
            <person name="Brun Y.V."/>
            <person name="Woyke T."/>
        </authorList>
    </citation>
    <scope>NUCLEOTIDE SEQUENCE [LARGE SCALE GENOMIC DNA]</scope>
    <source>
        <strain evidence="9">ATCC 15261 / DSM 4724 / KCTC 12464 / NCIMB 9791 / VKM B-1370 / CB 48</strain>
    </source>
</reference>
<evidence type="ECO:0000256" key="5">
    <source>
        <dbReference type="HAMAP-Rule" id="MF_00014"/>
    </source>
</evidence>
<dbReference type="Gene3D" id="2.40.30.60">
    <property type="entry name" value="RimM"/>
    <property type="match status" value="1"/>
</dbReference>
<dbReference type="Gene3D" id="2.30.30.240">
    <property type="entry name" value="PRC-barrel domain"/>
    <property type="match status" value="1"/>
</dbReference>
<evidence type="ECO:0000259" key="6">
    <source>
        <dbReference type="Pfam" id="PF01782"/>
    </source>
</evidence>
<dbReference type="InterPro" id="IPR056792">
    <property type="entry name" value="PRC_RimM"/>
</dbReference>
<accession>E8RNH9</accession>